<proteinExistence type="predicted"/>
<evidence type="ECO:0000313" key="1">
    <source>
        <dbReference type="EMBL" id="CAA9420942.1"/>
    </source>
</evidence>
<sequence>VRLASGAHIWSLMSTMAKLAPAKMTASKPKTGAV</sequence>
<dbReference type="EMBL" id="CADCUZ010000092">
    <property type="protein sequence ID" value="CAA9420942.1"/>
    <property type="molecule type" value="Genomic_DNA"/>
</dbReference>
<organism evidence="1">
    <name type="scientific">uncultured Rubrobacteraceae bacterium</name>
    <dbReference type="NCBI Taxonomy" id="349277"/>
    <lineage>
        <taxon>Bacteria</taxon>
        <taxon>Bacillati</taxon>
        <taxon>Actinomycetota</taxon>
        <taxon>Rubrobacteria</taxon>
        <taxon>Rubrobacterales</taxon>
        <taxon>Rubrobacteraceae</taxon>
        <taxon>environmental samples</taxon>
    </lineage>
</organism>
<protein>
    <submittedName>
        <fullName evidence="1">Uncharacterized protein</fullName>
    </submittedName>
</protein>
<name>A0A6J4PNA1_9ACTN</name>
<reference evidence="1" key="1">
    <citation type="submission" date="2020-02" db="EMBL/GenBank/DDBJ databases">
        <authorList>
            <person name="Meier V. D."/>
        </authorList>
    </citation>
    <scope>NUCLEOTIDE SEQUENCE</scope>
    <source>
        <strain evidence="1">AVDCRST_MAG55</strain>
    </source>
</reference>
<feature type="non-terminal residue" evidence="1">
    <location>
        <position position="1"/>
    </location>
</feature>
<dbReference type="AlphaFoldDB" id="A0A6J4PNA1"/>
<accession>A0A6J4PNA1</accession>
<gene>
    <name evidence="1" type="ORF">AVDCRST_MAG55-1983</name>
</gene>